<accession>A0ABX3N6A6</accession>
<dbReference type="PANTHER" id="PTHR30469">
    <property type="entry name" value="MULTIDRUG RESISTANCE PROTEIN MDTA"/>
    <property type="match status" value="1"/>
</dbReference>
<feature type="compositionally biased region" description="Low complexity" evidence="3">
    <location>
        <begin position="388"/>
        <end position="418"/>
    </location>
</feature>
<comment type="similarity">
    <text evidence="1">Belongs to the membrane fusion protein (MFP) (TC 8.A.1) family.</text>
</comment>
<evidence type="ECO:0000259" key="4">
    <source>
        <dbReference type="Pfam" id="PF25917"/>
    </source>
</evidence>
<dbReference type="Gene3D" id="2.40.420.20">
    <property type="match status" value="1"/>
</dbReference>
<evidence type="ECO:0000259" key="5">
    <source>
        <dbReference type="Pfam" id="PF25954"/>
    </source>
</evidence>
<dbReference type="InterPro" id="IPR058625">
    <property type="entry name" value="MdtA-like_BSH"/>
</dbReference>
<dbReference type="Pfam" id="PF25954">
    <property type="entry name" value="Beta-barrel_RND_2"/>
    <property type="match status" value="1"/>
</dbReference>
<gene>
    <name evidence="6" type="ORF">BMI91_06180</name>
</gene>
<comment type="caution">
    <text evidence="6">The sequence shown here is derived from an EMBL/GenBank/DDBJ whole genome shotgun (WGS) entry which is preliminary data.</text>
</comment>
<evidence type="ECO:0000313" key="7">
    <source>
        <dbReference type="Proteomes" id="UP000190787"/>
    </source>
</evidence>
<feature type="domain" description="CusB-like beta-barrel" evidence="5">
    <location>
        <begin position="203"/>
        <end position="272"/>
    </location>
</feature>
<evidence type="ECO:0000256" key="3">
    <source>
        <dbReference type="SAM" id="MobiDB-lite"/>
    </source>
</evidence>
<dbReference type="InterPro" id="IPR006143">
    <property type="entry name" value="RND_pump_MFP"/>
</dbReference>
<organism evidence="6 7">
    <name type="scientific">Thioclava sediminum</name>
    <dbReference type="NCBI Taxonomy" id="1915319"/>
    <lineage>
        <taxon>Bacteria</taxon>
        <taxon>Pseudomonadati</taxon>
        <taxon>Pseudomonadota</taxon>
        <taxon>Alphaproteobacteria</taxon>
        <taxon>Rhodobacterales</taxon>
        <taxon>Paracoccaceae</taxon>
        <taxon>Thioclava</taxon>
    </lineage>
</organism>
<keyword evidence="2" id="KW-0175">Coiled coil</keyword>
<protein>
    <submittedName>
        <fullName evidence="6">Efflux transporter periplasmic adaptor subunit</fullName>
    </submittedName>
</protein>
<dbReference type="Gene3D" id="1.10.287.470">
    <property type="entry name" value="Helix hairpin bin"/>
    <property type="match status" value="1"/>
</dbReference>
<dbReference type="EMBL" id="MPZV01000001">
    <property type="protein sequence ID" value="OOY25969.1"/>
    <property type="molecule type" value="Genomic_DNA"/>
</dbReference>
<dbReference type="Pfam" id="PF25917">
    <property type="entry name" value="BSH_RND"/>
    <property type="match status" value="1"/>
</dbReference>
<evidence type="ECO:0000256" key="2">
    <source>
        <dbReference type="SAM" id="Coils"/>
    </source>
</evidence>
<keyword evidence="7" id="KW-1185">Reference proteome</keyword>
<dbReference type="PANTHER" id="PTHR30469:SF11">
    <property type="entry name" value="BLL4320 PROTEIN"/>
    <property type="match status" value="1"/>
</dbReference>
<feature type="region of interest" description="Disordered" evidence="3">
    <location>
        <begin position="357"/>
        <end position="418"/>
    </location>
</feature>
<dbReference type="Gene3D" id="2.40.50.100">
    <property type="match status" value="1"/>
</dbReference>
<dbReference type="Proteomes" id="UP000190787">
    <property type="component" value="Unassembled WGS sequence"/>
</dbReference>
<reference evidence="6 7" key="1">
    <citation type="submission" date="2016-11" db="EMBL/GenBank/DDBJ databases">
        <title>A multilocus sequence analysis scheme for characterization of bacteria in the genus Thioclava.</title>
        <authorList>
            <person name="Liu Y."/>
            <person name="Shao Z."/>
        </authorList>
    </citation>
    <scope>NUCLEOTIDE SEQUENCE [LARGE SCALE GENOMIC DNA]</scope>
    <source>
        <strain evidence="6 7">TAW-CT134</strain>
    </source>
</reference>
<dbReference type="Gene3D" id="2.40.30.170">
    <property type="match status" value="1"/>
</dbReference>
<name>A0ABX3N6A6_9RHOB</name>
<dbReference type="NCBIfam" id="TIGR01730">
    <property type="entry name" value="RND_mfp"/>
    <property type="match status" value="1"/>
</dbReference>
<feature type="coiled-coil region" evidence="2">
    <location>
        <begin position="109"/>
        <end position="167"/>
    </location>
</feature>
<feature type="domain" description="Multidrug resistance protein MdtA-like barrel-sandwich hybrid" evidence="4">
    <location>
        <begin position="76"/>
        <end position="192"/>
    </location>
</feature>
<dbReference type="SUPFAM" id="SSF111369">
    <property type="entry name" value="HlyD-like secretion proteins"/>
    <property type="match status" value="1"/>
</dbReference>
<evidence type="ECO:0000313" key="6">
    <source>
        <dbReference type="EMBL" id="OOY25969.1"/>
    </source>
</evidence>
<dbReference type="RefSeq" id="WP_078602059.1">
    <property type="nucleotide sequence ID" value="NZ_MPZV01000001.1"/>
</dbReference>
<sequence>MIKRLLIALVALILVVGGVVGYNLFRSKMIAQFFANMTQPPVAVSVSEVKPITWQPGLEAIGTAAAVRGTELAVEMGGTVQEIHFKANDKVEKGQVLMQIDDSSERADLASAKAAQDLAETNLKRARQLADRGVSATSNLDQAEASAQEARASVAKLQAVLEKKRLTAPFAGIIGIPQVEVGQYVGTGTTYATLQDRDHMRVDFTLSEQQARHAEAGQTVKVKTEDGSVDLEGKITGIEPKIDPNSRLVTLRAEVPNGEGKLTPGQFVHVTVVLPSEDNVIALPQTVVSSNLYGDSVFVVRKQTPEGADQPQLVAKQVFITLGRRSGTLVEVTKGLKAGDMVVNAGQNKLNSGATVSIDNAISPDPDAPSTEEVMKAFGMEGNAQANSDATSDASADSASDAASDGASDTTSDGAKAQ</sequence>
<proteinExistence type="inferred from homology"/>
<dbReference type="InterPro" id="IPR058792">
    <property type="entry name" value="Beta-barrel_RND_2"/>
</dbReference>
<evidence type="ECO:0000256" key="1">
    <source>
        <dbReference type="ARBA" id="ARBA00009477"/>
    </source>
</evidence>